<name>A0A4R8C457_9ACTN</name>
<keyword evidence="2" id="KW-1185">Reference proteome</keyword>
<proteinExistence type="predicted"/>
<comment type="caution">
    <text evidence="1">The sequence shown here is derived from an EMBL/GenBank/DDBJ whole genome shotgun (WGS) entry which is preliminary data.</text>
</comment>
<evidence type="ECO:0000313" key="1">
    <source>
        <dbReference type="EMBL" id="TDW70600.1"/>
    </source>
</evidence>
<reference evidence="1 2" key="1">
    <citation type="submission" date="2019-03" db="EMBL/GenBank/DDBJ databases">
        <title>Genomic Encyclopedia of Type Strains, Phase III (KMG-III): the genomes of soil and plant-associated and newly described type strains.</title>
        <authorList>
            <person name="Whitman W."/>
        </authorList>
    </citation>
    <scope>NUCLEOTIDE SEQUENCE [LARGE SCALE GENOMIC DNA]</scope>
    <source>
        <strain evidence="1 2">VKM Ac-2573</strain>
    </source>
</reference>
<dbReference type="RefSeq" id="WP_134105770.1">
    <property type="nucleotide sequence ID" value="NZ_SODP01000002.1"/>
</dbReference>
<organism evidence="1 2">
    <name type="scientific">Kribbella pratensis</name>
    <dbReference type="NCBI Taxonomy" id="2512112"/>
    <lineage>
        <taxon>Bacteria</taxon>
        <taxon>Bacillati</taxon>
        <taxon>Actinomycetota</taxon>
        <taxon>Actinomycetes</taxon>
        <taxon>Propionibacteriales</taxon>
        <taxon>Kribbellaceae</taxon>
        <taxon>Kribbella</taxon>
    </lineage>
</organism>
<dbReference type="Proteomes" id="UP000295146">
    <property type="component" value="Unassembled WGS sequence"/>
</dbReference>
<protein>
    <submittedName>
        <fullName evidence="1">Uncharacterized protein</fullName>
    </submittedName>
</protein>
<sequence>MVTTYRSSKYRVTSSTHPEAKITRLADHASVSLRDDDADDLELELDSLENTWAHDNEQRVRSIDGMLSEHFSGDAASGSTR</sequence>
<dbReference type="EMBL" id="SODP01000002">
    <property type="protein sequence ID" value="TDW70600.1"/>
    <property type="molecule type" value="Genomic_DNA"/>
</dbReference>
<evidence type="ECO:0000313" key="2">
    <source>
        <dbReference type="Proteomes" id="UP000295146"/>
    </source>
</evidence>
<dbReference type="AlphaFoldDB" id="A0A4R8C457"/>
<gene>
    <name evidence="1" type="ORF">EV653_4655</name>
</gene>
<accession>A0A4R8C457</accession>